<evidence type="ECO:0000313" key="3">
    <source>
        <dbReference type="Proteomes" id="UP000286097"/>
    </source>
</evidence>
<protein>
    <submittedName>
        <fullName evidence="2">Uncharacterized protein</fullName>
    </submittedName>
</protein>
<proteinExistence type="predicted"/>
<keyword evidence="1" id="KW-0812">Transmembrane</keyword>
<evidence type="ECO:0000256" key="1">
    <source>
        <dbReference type="SAM" id="Phobius"/>
    </source>
</evidence>
<accession>A0A3R7XW74</accession>
<evidence type="ECO:0000313" key="2">
    <source>
        <dbReference type="EMBL" id="RQM15344.1"/>
    </source>
</evidence>
<sequence>MDADLNPISILLLDLCSASRLPPSVVPIMVGNFASLLSFSTGYTVRKMPAKSMIRPLTTSTLMLSRSAATPAMLYVTTGKFQADHMAWFASGGGFRAF</sequence>
<dbReference type="AlphaFoldDB" id="A0A3R7XW74"/>
<feature type="transmembrane region" description="Helical" evidence="1">
    <location>
        <begin position="25"/>
        <end position="45"/>
    </location>
</feature>
<name>A0A3R7XW74_9STRA</name>
<comment type="caution">
    <text evidence="2">The sequence shown here is derived from an EMBL/GenBank/DDBJ whole genome shotgun (WGS) entry which is preliminary data.</text>
</comment>
<gene>
    <name evidence="2" type="ORF">DD237_003600</name>
</gene>
<dbReference type="Proteomes" id="UP000286097">
    <property type="component" value="Unassembled WGS sequence"/>
</dbReference>
<keyword evidence="1" id="KW-1133">Transmembrane helix</keyword>
<reference evidence="2 3" key="1">
    <citation type="submission" date="2018-06" db="EMBL/GenBank/DDBJ databases">
        <title>Comparative genomics of downy mildews reveals potential adaptations to biotrophy.</title>
        <authorList>
            <person name="Fletcher K."/>
            <person name="Klosterman S.J."/>
            <person name="Derevnina L."/>
            <person name="Martin F."/>
            <person name="Koike S."/>
            <person name="Reyes Chin-Wo S."/>
            <person name="Mou B."/>
            <person name="Michelmore R."/>
        </authorList>
    </citation>
    <scope>NUCLEOTIDE SEQUENCE [LARGE SCALE GENOMIC DNA]</scope>
    <source>
        <strain evidence="2 3">R13</strain>
    </source>
</reference>
<dbReference type="EMBL" id="QKXF01000160">
    <property type="protein sequence ID" value="RQM15344.1"/>
    <property type="molecule type" value="Genomic_DNA"/>
</dbReference>
<organism evidence="2 3">
    <name type="scientific">Peronospora effusa</name>
    <dbReference type="NCBI Taxonomy" id="542832"/>
    <lineage>
        <taxon>Eukaryota</taxon>
        <taxon>Sar</taxon>
        <taxon>Stramenopiles</taxon>
        <taxon>Oomycota</taxon>
        <taxon>Peronosporomycetes</taxon>
        <taxon>Peronosporales</taxon>
        <taxon>Peronosporaceae</taxon>
        <taxon>Peronospora</taxon>
    </lineage>
</organism>
<dbReference type="VEuPathDB" id="FungiDB:DD237_003600"/>
<keyword evidence="1" id="KW-0472">Membrane</keyword>